<dbReference type="AlphaFoldDB" id="A0AAE0MSY6"/>
<organism evidence="2 3">
    <name type="scientific">Neurospora tetraspora</name>
    <dbReference type="NCBI Taxonomy" id="94610"/>
    <lineage>
        <taxon>Eukaryota</taxon>
        <taxon>Fungi</taxon>
        <taxon>Dikarya</taxon>
        <taxon>Ascomycota</taxon>
        <taxon>Pezizomycotina</taxon>
        <taxon>Sordariomycetes</taxon>
        <taxon>Sordariomycetidae</taxon>
        <taxon>Sordariales</taxon>
        <taxon>Sordariaceae</taxon>
        <taxon>Neurospora</taxon>
    </lineage>
</organism>
<dbReference type="GeneID" id="87861567"/>
<dbReference type="EMBL" id="JAUEPP010000003">
    <property type="protein sequence ID" value="KAK3347649.1"/>
    <property type="molecule type" value="Genomic_DNA"/>
</dbReference>
<feature type="compositionally biased region" description="Basic residues" evidence="1">
    <location>
        <begin position="82"/>
        <end position="98"/>
    </location>
</feature>
<feature type="compositionally biased region" description="Polar residues" evidence="1">
    <location>
        <begin position="69"/>
        <end position="81"/>
    </location>
</feature>
<feature type="compositionally biased region" description="Basic residues" evidence="1">
    <location>
        <begin position="15"/>
        <end position="34"/>
    </location>
</feature>
<reference evidence="2" key="2">
    <citation type="submission" date="2023-06" db="EMBL/GenBank/DDBJ databases">
        <authorList>
            <consortium name="Lawrence Berkeley National Laboratory"/>
            <person name="Haridas S."/>
            <person name="Hensen N."/>
            <person name="Bonometti L."/>
            <person name="Westerberg I."/>
            <person name="Brannstrom I.O."/>
            <person name="Guillou S."/>
            <person name="Cros-Aarteil S."/>
            <person name="Calhoun S."/>
            <person name="Kuo A."/>
            <person name="Mondo S."/>
            <person name="Pangilinan J."/>
            <person name="Riley R."/>
            <person name="Labutti K."/>
            <person name="Andreopoulos B."/>
            <person name="Lipzen A."/>
            <person name="Chen C."/>
            <person name="Yanf M."/>
            <person name="Daum C."/>
            <person name="Ng V."/>
            <person name="Clum A."/>
            <person name="Steindorff A."/>
            <person name="Ohm R."/>
            <person name="Martin F."/>
            <person name="Silar P."/>
            <person name="Natvig D."/>
            <person name="Lalanne C."/>
            <person name="Gautier V."/>
            <person name="Ament-Velasquez S.L."/>
            <person name="Kruys A."/>
            <person name="Hutchinson M.I."/>
            <person name="Powell A.J."/>
            <person name="Barry K."/>
            <person name="Miller A.N."/>
            <person name="Grigoriev I.V."/>
            <person name="Debuchy R."/>
            <person name="Gladieux P."/>
            <person name="Thoren M.H."/>
            <person name="Johannesson H."/>
        </authorList>
    </citation>
    <scope>NUCLEOTIDE SEQUENCE</scope>
    <source>
        <strain evidence="2">CBS 560.94</strain>
    </source>
</reference>
<evidence type="ECO:0000256" key="1">
    <source>
        <dbReference type="SAM" id="MobiDB-lite"/>
    </source>
</evidence>
<gene>
    <name evidence="2" type="ORF">B0H65DRAFT_422660</name>
</gene>
<reference evidence="2" key="1">
    <citation type="journal article" date="2023" name="Mol. Phylogenet. Evol.">
        <title>Genome-scale phylogeny and comparative genomics of the fungal order Sordariales.</title>
        <authorList>
            <person name="Hensen N."/>
            <person name="Bonometti L."/>
            <person name="Westerberg I."/>
            <person name="Brannstrom I.O."/>
            <person name="Guillou S."/>
            <person name="Cros-Aarteil S."/>
            <person name="Calhoun S."/>
            <person name="Haridas S."/>
            <person name="Kuo A."/>
            <person name="Mondo S."/>
            <person name="Pangilinan J."/>
            <person name="Riley R."/>
            <person name="LaButti K."/>
            <person name="Andreopoulos B."/>
            <person name="Lipzen A."/>
            <person name="Chen C."/>
            <person name="Yan M."/>
            <person name="Daum C."/>
            <person name="Ng V."/>
            <person name="Clum A."/>
            <person name="Steindorff A."/>
            <person name="Ohm R.A."/>
            <person name="Martin F."/>
            <person name="Silar P."/>
            <person name="Natvig D.O."/>
            <person name="Lalanne C."/>
            <person name="Gautier V."/>
            <person name="Ament-Velasquez S.L."/>
            <person name="Kruys A."/>
            <person name="Hutchinson M.I."/>
            <person name="Powell A.J."/>
            <person name="Barry K."/>
            <person name="Miller A.N."/>
            <person name="Grigoriev I.V."/>
            <person name="Debuchy R."/>
            <person name="Gladieux P."/>
            <person name="Hiltunen Thoren M."/>
            <person name="Johannesson H."/>
        </authorList>
    </citation>
    <scope>NUCLEOTIDE SEQUENCE</scope>
    <source>
        <strain evidence="2">CBS 560.94</strain>
    </source>
</reference>
<name>A0AAE0MSY6_9PEZI</name>
<protein>
    <submittedName>
        <fullName evidence="2">Uncharacterized protein</fullName>
    </submittedName>
</protein>
<evidence type="ECO:0000313" key="2">
    <source>
        <dbReference type="EMBL" id="KAK3347649.1"/>
    </source>
</evidence>
<dbReference type="RefSeq" id="XP_062682731.1">
    <property type="nucleotide sequence ID" value="XM_062824413.1"/>
</dbReference>
<feature type="region of interest" description="Disordered" evidence="1">
    <location>
        <begin position="1"/>
        <end position="98"/>
    </location>
</feature>
<sequence length="223" mass="25370">MAISPKKTKTSSVQRRTHLRVSSRLARPSKRLKQLQKSERIQQLQSSARQRQHQSDTIAEASSDPAMATSKSTMETALSRSAHTKKQKGMSRPSFRKTGRVIIRLPPSHVRDAMQFIPIEDILENLIAKNHGEIPNEEDIATVATYYFVDVCSTYPASLIRFAATVLFRHFEPILERTTPSYKAYEMLKAKTQFVKAMRALRAEVAWGFVRTGKADLWMHKGL</sequence>
<dbReference type="Proteomes" id="UP001278500">
    <property type="component" value="Unassembled WGS sequence"/>
</dbReference>
<accession>A0AAE0MSY6</accession>
<evidence type="ECO:0000313" key="3">
    <source>
        <dbReference type="Proteomes" id="UP001278500"/>
    </source>
</evidence>
<proteinExistence type="predicted"/>
<comment type="caution">
    <text evidence="2">The sequence shown here is derived from an EMBL/GenBank/DDBJ whole genome shotgun (WGS) entry which is preliminary data.</text>
</comment>
<keyword evidence="3" id="KW-1185">Reference proteome</keyword>